<dbReference type="EMBL" id="JABBWD010000040">
    <property type="protein sequence ID" value="KAG1774633.1"/>
    <property type="molecule type" value="Genomic_DNA"/>
</dbReference>
<keyword evidence="1" id="KW-0472">Membrane</keyword>
<accession>A0A9P7D0H5</accession>
<name>A0A9P7D0H5_9AGAM</name>
<reference evidence="3" key="1">
    <citation type="journal article" date="2020" name="New Phytol.">
        <title>Comparative genomics reveals dynamic genome evolution in host specialist ectomycorrhizal fungi.</title>
        <authorList>
            <person name="Lofgren L.A."/>
            <person name="Nguyen N.H."/>
            <person name="Vilgalys R."/>
            <person name="Ruytinx J."/>
            <person name="Liao H.L."/>
            <person name="Branco S."/>
            <person name="Kuo A."/>
            <person name="LaButti K."/>
            <person name="Lipzen A."/>
            <person name="Andreopoulos W."/>
            <person name="Pangilinan J."/>
            <person name="Riley R."/>
            <person name="Hundley H."/>
            <person name="Na H."/>
            <person name="Barry K."/>
            <person name="Grigoriev I.V."/>
            <person name="Stajich J.E."/>
            <person name="Kennedy P.G."/>
        </authorList>
    </citation>
    <scope>NUCLEOTIDE SEQUENCE</scope>
    <source>
        <strain evidence="3">DOB743</strain>
    </source>
</reference>
<keyword evidence="1" id="KW-1133">Transmembrane helix</keyword>
<organism evidence="3 4">
    <name type="scientific">Suillus placidus</name>
    <dbReference type="NCBI Taxonomy" id="48579"/>
    <lineage>
        <taxon>Eukaryota</taxon>
        <taxon>Fungi</taxon>
        <taxon>Dikarya</taxon>
        <taxon>Basidiomycota</taxon>
        <taxon>Agaricomycotina</taxon>
        <taxon>Agaricomycetes</taxon>
        <taxon>Agaricomycetidae</taxon>
        <taxon>Boletales</taxon>
        <taxon>Suillineae</taxon>
        <taxon>Suillaceae</taxon>
        <taxon>Suillus</taxon>
    </lineage>
</organism>
<feature type="transmembrane region" description="Helical" evidence="1">
    <location>
        <begin position="43"/>
        <end position="64"/>
    </location>
</feature>
<dbReference type="Proteomes" id="UP000714275">
    <property type="component" value="Unassembled WGS sequence"/>
</dbReference>
<evidence type="ECO:0000313" key="3">
    <source>
        <dbReference type="EMBL" id="KAG1774633.1"/>
    </source>
</evidence>
<keyword evidence="4" id="KW-1185">Reference proteome</keyword>
<comment type="caution">
    <text evidence="3">The sequence shown here is derived from an EMBL/GenBank/DDBJ whole genome shotgun (WGS) entry which is preliminary data.</text>
</comment>
<gene>
    <name evidence="3" type="ORF">EV702DRAFT_1280527</name>
    <name evidence="2" type="ORF">EV702DRAFT_1283555</name>
</gene>
<evidence type="ECO:0000313" key="2">
    <source>
        <dbReference type="EMBL" id="KAG1763670.1"/>
    </source>
</evidence>
<evidence type="ECO:0000256" key="1">
    <source>
        <dbReference type="SAM" id="Phobius"/>
    </source>
</evidence>
<dbReference type="EMBL" id="JABBWD010000154">
    <property type="protein sequence ID" value="KAG1763670.1"/>
    <property type="molecule type" value="Genomic_DNA"/>
</dbReference>
<sequence>MHQHIASQHSDSLHTSQLISSLHALLSWCSRSHRLRRRYHDNMLYYTVYTMNYIFRATLFSQIFSLL</sequence>
<dbReference type="AlphaFoldDB" id="A0A9P7D0H5"/>
<keyword evidence="1" id="KW-0812">Transmembrane</keyword>
<evidence type="ECO:0000313" key="4">
    <source>
        <dbReference type="Proteomes" id="UP000714275"/>
    </source>
</evidence>
<protein>
    <submittedName>
        <fullName evidence="3">Uncharacterized protein</fullName>
    </submittedName>
</protein>
<proteinExistence type="predicted"/>